<evidence type="ECO:0000313" key="2">
    <source>
        <dbReference type="Proteomes" id="UP001497602"/>
    </source>
</evidence>
<evidence type="ECO:0000313" key="1">
    <source>
        <dbReference type="EMBL" id="CAL2106952.1"/>
    </source>
</evidence>
<keyword evidence="2" id="KW-1185">Reference proteome</keyword>
<protein>
    <submittedName>
        <fullName evidence="1">Uncharacterized protein</fullName>
    </submittedName>
</protein>
<dbReference type="RefSeq" id="WP_348705352.1">
    <property type="nucleotide sequence ID" value="NZ_CAXIYA010000033.1"/>
</dbReference>
<proteinExistence type="predicted"/>
<reference evidence="1 2" key="1">
    <citation type="submission" date="2024-05" db="EMBL/GenBank/DDBJ databases">
        <authorList>
            <person name="Duchaud E."/>
        </authorList>
    </citation>
    <scope>NUCLEOTIDE SEQUENCE [LARGE SCALE GENOMIC DNA]</scope>
    <source>
        <strain evidence="1">Ena-SAMPLE-TAB-13-05-2024-13:56:06:370-140305</strain>
    </source>
</reference>
<name>A0ABM9PML7_9FLAO</name>
<sequence length="127" mass="14833">MIKTLFLILSFVNILLSHGQTKELLVNRLIKKTDILLEIGQIDEVLKAKVAKNKNTIKFEGMSNKFPQALFDSFNSKQALTFLKEYFIKEINVDSLKLIVKFKESRLSQRVLNLRRIYSSREKNKNN</sequence>
<dbReference type="Proteomes" id="UP001497602">
    <property type="component" value="Unassembled WGS sequence"/>
</dbReference>
<gene>
    <name evidence="1" type="ORF">T190115A13A_20232</name>
</gene>
<dbReference type="EMBL" id="CAXJRC010000022">
    <property type="protein sequence ID" value="CAL2106952.1"/>
    <property type="molecule type" value="Genomic_DNA"/>
</dbReference>
<organism evidence="1 2">
    <name type="scientific">Tenacibaculum vairaonense</name>
    <dbReference type="NCBI Taxonomy" id="3137860"/>
    <lineage>
        <taxon>Bacteria</taxon>
        <taxon>Pseudomonadati</taxon>
        <taxon>Bacteroidota</taxon>
        <taxon>Flavobacteriia</taxon>
        <taxon>Flavobacteriales</taxon>
        <taxon>Flavobacteriaceae</taxon>
        <taxon>Tenacibaculum</taxon>
    </lineage>
</organism>
<accession>A0ABM9PML7</accession>
<comment type="caution">
    <text evidence="1">The sequence shown here is derived from an EMBL/GenBank/DDBJ whole genome shotgun (WGS) entry which is preliminary data.</text>
</comment>